<accession>A0A2G4YNF1</accession>
<protein>
    <submittedName>
        <fullName evidence="1">Uncharacterized protein</fullName>
    </submittedName>
</protein>
<sequence>MLMGMDQVLMCRSWFSPMFELVQYFQECIGEEVQGLFWHARKSLAAGKKDLEIVQASLTLAPVTRTGENSEKGHQRPIQDTLI</sequence>
<proteinExistence type="predicted"/>
<evidence type="ECO:0000313" key="1">
    <source>
        <dbReference type="EMBL" id="PHZ83859.1"/>
    </source>
</evidence>
<evidence type="ECO:0000313" key="2">
    <source>
        <dbReference type="Proteomes" id="UP000229730"/>
    </source>
</evidence>
<comment type="caution">
    <text evidence="1">The sequence shown here is derived from an EMBL/GenBank/DDBJ whole genome shotgun (WGS) entry which is preliminary data.</text>
</comment>
<dbReference type="Proteomes" id="UP000229730">
    <property type="component" value="Unassembled WGS sequence"/>
</dbReference>
<name>A0A2G4YNF1_9PROT</name>
<dbReference type="AlphaFoldDB" id="A0A2G4YNF1"/>
<dbReference type="InParanoid" id="A0A2G4YNF1"/>
<gene>
    <name evidence="1" type="ORF">CRD36_16040</name>
</gene>
<organism evidence="1 2">
    <name type="scientific">Paremcibacter congregatus</name>
    <dbReference type="NCBI Taxonomy" id="2043170"/>
    <lineage>
        <taxon>Bacteria</taxon>
        <taxon>Pseudomonadati</taxon>
        <taxon>Pseudomonadota</taxon>
        <taxon>Alphaproteobacteria</taxon>
        <taxon>Emcibacterales</taxon>
        <taxon>Emcibacteraceae</taxon>
        <taxon>Paremcibacter</taxon>
    </lineage>
</organism>
<reference evidence="1 2" key="1">
    <citation type="submission" date="2017-10" db="EMBL/GenBank/DDBJ databases">
        <title>Frigbacter circumglobatus gen. nov. sp. nov., isolated from sediment cultured in situ.</title>
        <authorList>
            <person name="Zhao Z."/>
        </authorList>
    </citation>
    <scope>NUCLEOTIDE SEQUENCE [LARGE SCALE GENOMIC DNA]</scope>
    <source>
        <strain evidence="1 2">ZYL</strain>
    </source>
</reference>
<dbReference type="EMBL" id="PDEM01000031">
    <property type="protein sequence ID" value="PHZ83859.1"/>
    <property type="molecule type" value="Genomic_DNA"/>
</dbReference>
<keyword evidence="2" id="KW-1185">Reference proteome</keyword>